<accession>A0A9Q1CUI9</accession>
<dbReference type="CDD" id="cd13405">
    <property type="entry name" value="TNFRSF14_teleost"/>
    <property type="match status" value="1"/>
</dbReference>
<dbReference type="GO" id="GO:0009897">
    <property type="term" value="C:external side of plasma membrane"/>
    <property type="evidence" value="ECO:0007669"/>
    <property type="project" value="TreeGrafter"/>
</dbReference>
<keyword evidence="3" id="KW-0732">Signal</keyword>
<dbReference type="SMART" id="SM00208">
    <property type="entry name" value="TNFR"/>
    <property type="match status" value="4"/>
</dbReference>
<comment type="caution">
    <text evidence="5">The sequence shown here is derived from an EMBL/GenBank/DDBJ whole genome shotgun (WGS) entry which is preliminary data.</text>
</comment>
<keyword evidence="2" id="KW-1133">Transmembrane helix</keyword>
<dbReference type="GO" id="GO:0002720">
    <property type="term" value="P:positive regulation of cytokine production involved in immune response"/>
    <property type="evidence" value="ECO:0007669"/>
    <property type="project" value="TreeGrafter"/>
</dbReference>
<dbReference type="PANTHER" id="PTHR46838:SF1">
    <property type="entry name" value="TUMOR NECROSIS FACTOR RECEPTOR SUPERFAMILY MEMBER 14"/>
    <property type="match status" value="1"/>
</dbReference>
<dbReference type="GO" id="GO:0050829">
    <property type="term" value="P:defense response to Gram-negative bacterium"/>
    <property type="evidence" value="ECO:0007669"/>
    <property type="project" value="TreeGrafter"/>
</dbReference>
<keyword evidence="6" id="KW-1185">Reference proteome</keyword>
<dbReference type="InterPro" id="IPR001368">
    <property type="entry name" value="TNFR/NGFR_Cys_rich_reg"/>
</dbReference>
<sequence>MKGKSDMWHLWMWMVYLLLLFSDFSYCCGSAEYFINGECCPMCSPGEHVYKHCTEYASTLCKPCTAGSFMALPCDLLHCIFCTDCEPGLGLKTDRECSPTSDAVCRPLDQHYCTEADKKSCRLAQRHTICRPGTFIKRNGTILTNTECEECRDKTFSNKSSSPFCTPHTDCQSLGLQEITAGTDTSDIVCATRNDLVAVLVPLVLVPVVLVAGLSAVIGIFISSKFPHLSGKTLIHM</sequence>
<dbReference type="PANTHER" id="PTHR46838">
    <property type="entry name" value="TUMOR NECROSIS FACTOR RECEPTOR SUPERFAMILY MEMBER 14"/>
    <property type="match status" value="1"/>
</dbReference>
<proteinExistence type="predicted"/>
<feature type="disulfide bond" evidence="1">
    <location>
        <begin position="64"/>
        <end position="79"/>
    </location>
</feature>
<keyword evidence="2" id="KW-0812">Transmembrane</keyword>
<evidence type="ECO:0000256" key="1">
    <source>
        <dbReference type="PROSITE-ProRule" id="PRU00206"/>
    </source>
</evidence>
<comment type="caution">
    <text evidence="1">Lacks conserved residue(s) required for the propagation of feature annotation.</text>
</comment>
<evidence type="ECO:0000256" key="2">
    <source>
        <dbReference type="SAM" id="Phobius"/>
    </source>
</evidence>
<dbReference type="GO" id="GO:2000406">
    <property type="term" value="P:positive regulation of T cell migration"/>
    <property type="evidence" value="ECO:0007669"/>
    <property type="project" value="TreeGrafter"/>
</dbReference>
<dbReference type="AlphaFoldDB" id="A0A9Q1CUI9"/>
<dbReference type="PROSITE" id="PS50050">
    <property type="entry name" value="TNFR_NGFR_2"/>
    <property type="match status" value="1"/>
</dbReference>
<dbReference type="EMBL" id="JAFJMO010000063">
    <property type="protein sequence ID" value="KAJ8248669.1"/>
    <property type="molecule type" value="Genomic_DNA"/>
</dbReference>
<reference evidence="5" key="1">
    <citation type="journal article" date="2023" name="Science">
        <title>Genome structures resolve the early diversification of teleost fishes.</title>
        <authorList>
            <person name="Parey E."/>
            <person name="Louis A."/>
            <person name="Montfort J."/>
            <person name="Bouchez O."/>
            <person name="Roques C."/>
            <person name="Iampietro C."/>
            <person name="Lluch J."/>
            <person name="Castinel A."/>
            <person name="Donnadieu C."/>
            <person name="Desvignes T."/>
            <person name="Floi Bucao C."/>
            <person name="Jouanno E."/>
            <person name="Wen M."/>
            <person name="Mejri S."/>
            <person name="Dirks R."/>
            <person name="Jansen H."/>
            <person name="Henkel C."/>
            <person name="Chen W.J."/>
            <person name="Zahm M."/>
            <person name="Cabau C."/>
            <person name="Klopp C."/>
            <person name="Thompson A.W."/>
            <person name="Robinson-Rechavi M."/>
            <person name="Braasch I."/>
            <person name="Lecointre G."/>
            <person name="Bobe J."/>
            <person name="Postlethwait J.H."/>
            <person name="Berthelot C."/>
            <person name="Roest Crollius H."/>
            <person name="Guiguen Y."/>
        </authorList>
    </citation>
    <scope>NUCLEOTIDE SEQUENCE</scope>
    <source>
        <strain evidence="5">Concon-B</strain>
    </source>
</reference>
<feature type="signal peptide" evidence="3">
    <location>
        <begin position="1"/>
        <end position="29"/>
    </location>
</feature>
<evidence type="ECO:0000259" key="4">
    <source>
        <dbReference type="PROSITE" id="PS50050"/>
    </source>
</evidence>
<evidence type="ECO:0000256" key="3">
    <source>
        <dbReference type="SAM" id="SignalP"/>
    </source>
</evidence>
<feature type="repeat" description="TNFR-Cys" evidence="1">
    <location>
        <begin position="63"/>
        <end position="105"/>
    </location>
</feature>
<dbReference type="OrthoDB" id="10031141at2759"/>
<feature type="domain" description="TNFR-Cys" evidence="4">
    <location>
        <begin position="63"/>
        <end position="105"/>
    </location>
</feature>
<keyword evidence="2" id="KW-0472">Membrane</keyword>
<protein>
    <recommendedName>
        <fullName evidence="4">TNFR-Cys domain-containing protein</fullName>
    </recommendedName>
</protein>
<dbReference type="Pfam" id="PF00020">
    <property type="entry name" value="TNFR_c6"/>
    <property type="match status" value="2"/>
</dbReference>
<name>A0A9Q1CUI9_CONCO</name>
<evidence type="ECO:0000313" key="6">
    <source>
        <dbReference type="Proteomes" id="UP001152803"/>
    </source>
</evidence>
<keyword evidence="1" id="KW-1015">Disulfide bond</keyword>
<organism evidence="5 6">
    <name type="scientific">Conger conger</name>
    <name type="common">Conger eel</name>
    <name type="synonym">Muraena conger</name>
    <dbReference type="NCBI Taxonomy" id="82655"/>
    <lineage>
        <taxon>Eukaryota</taxon>
        <taxon>Metazoa</taxon>
        <taxon>Chordata</taxon>
        <taxon>Craniata</taxon>
        <taxon>Vertebrata</taxon>
        <taxon>Euteleostomi</taxon>
        <taxon>Actinopterygii</taxon>
        <taxon>Neopterygii</taxon>
        <taxon>Teleostei</taxon>
        <taxon>Anguilliformes</taxon>
        <taxon>Congridae</taxon>
        <taxon>Conger</taxon>
    </lineage>
</organism>
<feature type="chain" id="PRO_5040233569" description="TNFR-Cys domain-containing protein" evidence="3">
    <location>
        <begin position="30"/>
        <end position="237"/>
    </location>
</feature>
<dbReference type="GO" id="GO:0046642">
    <property type="term" value="P:negative regulation of alpha-beta T cell proliferation"/>
    <property type="evidence" value="ECO:0007669"/>
    <property type="project" value="TreeGrafter"/>
</dbReference>
<evidence type="ECO:0000313" key="5">
    <source>
        <dbReference type="EMBL" id="KAJ8248669.1"/>
    </source>
</evidence>
<feature type="transmembrane region" description="Helical" evidence="2">
    <location>
        <begin position="196"/>
        <end position="222"/>
    </location>
</feature>
<dbReference type="Gene3D" id="2.10.50.10">
    <property type="entry name" value="Tumor Necrosis Factor Receptor, subunit A, domain 2"/>
    <property type="match status" value="3"/>
</dbReference>
<dbReference type="PROSITE" id="PS00652">
    <property type="entry name" value="TNFR_NGFR_1"/>
    <property type="match status" value="1"/>
</dbReference>
<dbReference type="GO" id="GO:0050830">
    <property type="term" value="P:defense response to Gram-positive bacterium"/>
    <property type="evidence" value="ECO:0007669"/>
    <property type="project" value="TreeGrafter"/>
</dbReference>
<dbReference type="Proteomes" id="UP001152803">
    <property type="component" value="Unassembled WGS sequence"/>
</dbReference>
<dbReference type="SUPFAM" id="SSF57586">
    <property type="entry name" value="TNF receptor-like"/>
    <property type="match status" value="3"/>
</dbReference>
<gene>
    <name evidence="5" type="ORF">COCON_G00233750</name>
</gene>